<proteinExistence type="predicted"/>
<protein>
    <submittedName>
        <fullName evidence="2">Glycosyl transferase family 2</fullName>
    </submittedName>
</protein>
<dbReference type="OrthoDB" id="6713581at2"/>
<dbReference type="EMBL" id="CP009286">
    <property type="protein sequence ID" value="AIQ62232.1"/>
    <property type="molecule type" value="Genomic_DNA"/>
</dbReference>
<keyword evidence="2" id="KW-0808">Transferase</keyword>
<dbReference type="Pfam" id="PF00535">
    <property type="entry name" value="Glycos_transf_2"/>
    <property type="match status" value="1"/>
</dbReference>
<dbReference type="InterPro" id="IPR029044">
    <property type="entry name" value="Nucleotide-diphossugar_trans"/>
</dbReference>
<dbReference type="KEGG" id="pste:PSTEL_02975"/>
<dbReference type="SUPFAM" id="SSF53448">
    <property type="entry name" value="Nucleotide-diphospho-sugar transferases"/>
    <property type="match status" value="1"/>
</dbReference>
<feature type="domain" description="Glycosyltransferase 2-like" evidence="1">
    <location>
        <begin position="15"/>
        <end position="139"/>
    </location>
</feature>
<reference evidence="2 3" key="1">
    <citation type="submission" date="2014-08" db="EMBL/GenBank/DDBJ databases">
        <title>Comparative genomics of the Paenibacillus odorifer group.</title>
        <authorList>
            <person name="den Bakker H.C."/>
            <person name="Tsai Y.-C."/>
            <person name="Martin N."/>
            <person name="Korlach J."/>
            <person name="Wiedmann M."/>
        </authorList>
    </citation>
    <scope>NUCLEOTIDE SEQUENCE [LARGE SCALE GENOMIC DNA]</scope>
    <source>
        <strain evidence="2 3">DSM 14472</strain>
    </source>
</reference>
<dbReference type="AlphaFoldDB" id="A0A089LMV2"/>
<dbReference type="Gene3D" id="3.90.550.10">
    <property type="entry name" value="Spore Coat Polysaccharide Biosynthesis Protein SpsA, Chain A"/>
    <property type="match status" value="1"/>
</dbReference>
<dbReference type="STRING" id="169760.PSTEL_02975"/>
<dbReference type="RefSeq" id="WP_038693362.1">
    <property type="nucleotide sequence ID" value="NZ_CP009286.1"/>
</dbReference>
<dbReference type="GO" id="GO:0016740">
    <property type="term" value="F:transferase activity"/>
    <property type="evidence" value="ECO:0007669"/>
    <property type="project" value="UniProtKB-KW"/>
</dbReference>
<evidence type="ECO:0000259" key="1">
    <source>
        <dbReference type="Pfam" id="PF00535"/>
    </source>
</evidence>
<evidence type="ECO:0000313" key="3">
    <source>
        <dbReference type="Proteomes" id="UP000029507"/>
    </source>
</evidence>
<organism evidence="2 3">
    <name type="scientific">Paenibacillus stellifer</name>
    <dbReference type="NCBI Taxonomy" id="169760"/>
    <lineage>
        <taxon>Bacteria</taxon>
        <taxon>Bacillati</taxon>
        <taxon>Bacillota</taxon>
        <taxon>Bacilli</taxon>
        <taxon>Bacillales</taxon>
        <taxon>Paenibacillaceae</taxon>
        <taxon>Paenibacillus</taxon>
    </lineage>
</organism>
<evidence type="ECO:0000313" key="2">
    <source>
        <dbReference type="EMBL" id="AIQ62232.1"/>
    </source>
</evidence>
<name>A0A089LMV2_9BACL</name>
<accession>A0A089LMV2</accession>
<dbReference type="Proteomes" id="UP000029507">
    <property type="component" value="Chromosome"/>
</dbReference>
<dbReference type="HOGENOM" id="CLU_1101404_0_0_9"/>
<gene>
    <name evidence="2" type="ORF">PSTEL_02975</name>
</gene>
<keyword evidence="3" id="KW-1185">Reference proteome</keyword>
<sequence>MTAPDISHTPHGVSIITCTKRRHCMDALFHNYSRQTFSNKELIVILNHNGLKAEEYIQAAKRYRNVIVYRLPGHVSLGYCLNYGVERSRYSLIAKFDDDDYYAPGYLTDSVRVMKRTDADIVGKRAHYMHLNGSKQLLLRYGNKANRYVSLVQGATLLVKRHVFRKVRFHNLNRGECVKFCSGCLSKGYKIYSGSPSHFLAIRRRNSMGHTWIVSDKNLMTRNAKVLKVKDARRFVGRG</sequence>
<dbReference type="PANTHER" id="PTHR43685:SF2">
    <property type="entry name" value="GLYCOSYLTRANSFERASE 2-LIKE DOMAIN-CONTAINING PROTEIN"/>
    <property type="match status" value="1"/>
</dbReference>
<dbReference type="InterPro" id="IPR050834">
    <property type="entry name" value="Glycosyltransf_2"/>
</dbReference>
<dbReference type="CDD" id="cd00761">
    <property type="entry name" value="Glyco_tranf_GTA_type"/>
    <property type="match status" value="1"/>
</dbReference>
<dbReference type="InterPro" id="IPR001173">
    <property type="entry name" value="Glyco_trans_2-like"/>
</dbReference>
<dbReference type="PANTHER" id="PTHR43685">
    <property type="entry name" value="GLYCOSYLTRANSFERASE"/>
    <property type="match status" value="1"/>
</dbReference>